<dbReference type="SUPFAM" id="SSF46955">
    <property type="entry name" value="Putative DNA-binding domain"/>
    <property type="match status" value="1"/>
</dbReference>
<dbReference type="PANTHER" id="PTHR30204">
    <property type="entry name" value="REDOX-CYCLING DRUG-SENSING TRANSCRIPTIONAL ACTIVATOR SOXR"/>
    <property type="match status" value="1"/>
</dbReference>
<dbReference type="Pfam" id="PF13411">
    <property type="entry name" value="MerR_1"/>
    <property type="match status" value="1"/>
</dbReference>
<name>A0A541BLQ9_9NOCA</name>
<dbReference type="SUPFAM" id="SSF55136">
    <property type="entry name" value="Probable bacterial effector-binding domain"/>
    <property type="match status" value="1"/>
</dbReference>
<gene>
    <name evidence="4" type="ORF">FK531_06820</name>
</gene>
<dbReference type="SMART" id="SM00871">
    <property type="entry name" value="AraC_E_bind"/>
    <property type="match status" value="1"/>
</dbReference>
<evidence type="ECO:0000313" key="4">
    <source>
        <dbReference type="EMBL" id="TQF73239.1"/>
    </source>
</evidence>
<dbReference type="InterPro" id="IPR047057">
    <property type="entry name" value="MerR_fam"/>
</dbReference>
<dbReference type="AlphaFoldDB" id="A0A541BLQ9"/>
<sequence>MTGTPRLMSIGEFSTATRISVRMLRHYDAHGVLVPAAVDAITGYRRYRPEQTAVAARVRRLRDVGFGVSAIGALLTAADTPGYVRALRIQRHALAEEVERARTRLAALDRMLDESSEETTMTTADTTTVELADMPAHTLVCLRGTVANYAAEGELWQRFLPALQQQGIEPGLGGCIEHDGEFLEADVDESVFVTVPDGTRAEQPLVTVTVPARRVVVATVTGAFAESIPRAHDAIAVFLAEHGLSASRTEADVTTHHFNVYVDDPSSTPEQDVRTAVYMPVR</sequence>
<feature type="domain" description="HTH merR-type" evidence="3">
    <location>
        <begin position="7"/>
        <end position="77"/>
    </location>
</feature>
<comment type="caution">
    <text evidence="4">The sequence shown here is derived from an EMBL/GenBank/DDBJ whole genome shotgun (WGS) entry which is preliminary data.</text>
</comment>
<dbReference type="PANTHER" id="PTHR30204:SF97">
    <property type="entry name" value="MERR FAMILY REGULATORY PROTEIN"/>
    <property type="match status" value="1"/>
</dbReference>
<dbReference type="InterPro" id="IPR000551">
    <property type="entry name" value="MerR-type_HTH_dom"/>
</dbReference>
<dbReference type="PROSITE" id="PS00552">
    <property type="entry name" value="HTH_MERR_1"/>
    <property type="match status" value="1"/>
</dbReference>
<dbReference type="OrthoDB" id="7849865at2"/>
<accession>A0A541BLQ9</accession>
<dbReference type="InterPro" id="IPR009061">
    <property type="entry name" value="DNA-bd_dom_put_sf"/>
</dbReference>
<proteinExistence type="predicted"/>
<dbReference type="GO" id="GO:0003700">
    <property type="term" value="F:DNA-binding transcription factor activity"/>
    <property type="evidence" value="ECO:0007669"/>
    <property type="project" value="InterPro"/>
</dbReference>
<dbReference type="Proteomes" id="UP000316256">
    <property type="component" value="Unassembled WGS sequence"/>
</dbReference>
<organism evidence="4 5">
    <name type="scientific">Rhodococcus spelaei</name>
    <dbReference type="NCBI Taxonomy" id="2546320"/>
    <lineage>
        <taxon>Bacteria</taxon>
        <taxon>Bacillati</taxon>
        <taxon>Actinomycetota</taxon>
        <taxon>Actinomycetes</taxon>
        <taxon>Mycobacteriales</taxon>
        <taxon>Nocardiaceae</taxon>
        <taxon>Rhodococcus</taxon>
    </lineage>
</organism>
<dbReference type="InterPro" id="IPR011256">
    <property type="entry name" value="Reg_factor_effector_dom_sf"/>
</dbReference>
<dbReference type="EMBL" id="VIGH01000003">
    <property type="protein sequence ID" value="TQF73239.1"/>
    <property type="molecule type" value="Genomic_DNA"/>
</dbReference>
<evidence type="ECO:0000256" key="2">
    <source>
        <dbReference type="SAM" id="Coils"/>
    </source>
</evidence>
<evidence type="ECO:0000256" key="1">
    <source>
        <dbReference type="ARBA" id="ARBA00023125"/>
    </source>
</evidence>
<dbReference type="InterPro" id="IPR010499">
    <property type="entry name" value="AraC_E-bd"/>
</dbReference>
<keyword evidence="5" id="KW-1185">Reference proteome</keyword>
<reference evidence="4 5" key="1">
    <citation type="submission" date="2019-06" db="EMBL/GenBank/DDBJ databases">
        <title>Rhodococcus spaelei sp. nov., isolated from a cave.</title>
        <authorList>
            <person name="Lee S.D."/>
        </authorList>
    </citation>
    <scope>NUCLEOTIDE SEQUENCE [LARGE SCALE GENOMIC DNA]</scope>
    <source>
        <strain evidence="4 5">C9-5</strain>
    </source>
</reference>
<dbReference type="PROSITE" id="PS50937">
    <property type="entry name" value="HTH_MERR_2"/>
    <property type="match status" value="1"/>
</dbReference>
<dbReference type="Gene3D" id="1.10.1660.10">
    <property type="match status" value="1"/>
</dbReference>
<evidence type="ECO:0000313" key="5">
    <source>
        <dbReference type="Proteomes" id="UP000316256"/>
    </source>
</evidence>
<dbReference type="GO" id="GO:0003677">
    <property type="term" value="F:DNA binding"/>
    <property type="evidence" value="ECO:0007669"/>
    <property type="project" value="UniProtKB-KW"/>
</dbReference>
<feature type="coiled-coil region" evidence="2">
    <location>
        <begin position="84"/>
        <end position="118"/>
    </location>
</feature>
<dbReference type="RefSeq" id="WP_142096834.1">
    <property type="nucleotide sequence ID" value="NZ_VIGH01000003.1"/>
</dbReference>
<dbReference type="Pfam" id="PF06445">
    <property type="entry name" value="GyrI-like"/>
    <property type="match status" value="1"/>
</dbReference>
<dbReference type="InterPro" id="IPR029442">
    <property type="entry name" value="GyrI-like"/>
</dbReference>
<keyword evidence="2" id="KW-0175">Coiled coil</keyword>
<evidence type="ECO:0000259" key="3">
    <source>
        <dbReference type="PROSITE" id="PS50937"/>
    </source>
</evidence>
<keyword evidence="1" id="KW-0238">DNA-binding</keyword>
<protein>
    <submittedName>
        <fullName evidence="4">MerR family transcriptional regulator</fullName>
    </submittedName>
</protein>
<dbReference type="SMART" id="SM00422">
    <property type="entry name" value="HTH_MERR"/>
    <property type="match status" value="1"/>
</dbReference>
<dbReference type="Gene3D" id="3.20.80.10">
    <property type="entry name" value="Regulatory factor, effector binding domain"/>
    <property type="match status" value="1"/>
</dbReference>